<dbReference type="EMBL" id="BGZK01000101">
    <property type="protein sequence ID" value="GBP18846.1"/>
    <property type="molecule type" value="Genomic_DNA"/>
</dbReference>
<evidence type="ECO:0000313" key="1">
    <source>
        <dbReference type="EMBL" id="GBP18846.1"/>
    </source>
</evidence>
<keyword evidence="2" id="KW-1185">Reference proteome</keyword>
<name>A0A4C1TZ22_EUMVA</name>
<organism evidence="1 2">
    <name type="scientific">Eumeta variegata</name>
    <name type="common">Bagworm moth</name>
    <name type="synonym">Eumeta japonica</name>
    <dbReference type="NCBI Taxonomy" id="151549"/>
    <lineage>
        <taxon>Eukaryota</taxon>
        <taxon>Metazoa</taxon>
        <taxon>Ecdysozoa</taxon>
        <taxon>Arthropoda</taxon>
        <taxon>Hexapoda</taxon>
        <taxon>Insecta</taxon>
        <taxon>Pterygota</taxon>
        <taxon>Neoptera</taxon>
        <taxon>Endopterygota</taxon>
        <taxon>Lepidoptera</taxon>
        <taxon>Glossata</taxon>
        <taxon>Ditrysia</taxon>
        <taxon>Tineoidea</taxon>
        <taxon>Psychidae</taxon>
        <taxon>Oiketicinae</taxon>
        <taxon>Eumeta</taxon>
    </lineage>
</organism>
<dbReference type="AlphaFoldDB" id="A0A4C1TZ22"/>
<gene>
    <name evidence="1" type="ORF">EVAR_93276_1</name>
</gene>
<dbReference type="Proteomes" id="UP000299102">
    <property type="component" value="Unassembled WGS sequence"/>
</dbReference>
<evidence type="ECO:0000313" key="2">
    <source>
        <dbReference type="Proteomes" id="UP000299102"/>
    </source>
</evidence>
<accession>A0A4C1TZ22</accession>
<sequence length="169" mass="19112">MEIFCVSSGLRDLNYYLAASLLKLRLVLTTYIPLKYNQNFLYRALAHTSPVEREADLVYFSYLCAIRSRRDPAPCVDLSMACIIGRERSERVAAGAFKRSRAPTTNFSLRLIANWIGTDLRDAVDVLYSFFIVSQFTEILEPFRAAARHACACDDVSVTHFEKKGGTLI</sequence>
<protein>
    <submittedName>
        <fullName evidence="1">Uncharacterized protein</fullName>
    </submittedName>
</protein>
<reference evidence="1 2" key="1">
    <citation type="journal article" date="2019" name="Commun. Biol.">
        <title>The bagworm genome reveals a unique fibroin gene that provides high tensile strength.</title>
        <authorList>
            <person name="Kono N."/>
            <person name="Nakamura H."/>
            <person name="Ohtoshi R."/>
            <person name="Tomita M."/>
            <person name="Numata K."/>
            <person name="Arakawa K."/>
        </authorList>
    </citation>
    <scope>NUCLEOTIDE SEQUENCE [LARGE SCALE GENOMIC DNA]</scope>
</reference>
<comment type="caution">
    <text evidence="1">The sequence shown here is derived from an EMBL/GenBank/DDBJ whole genome shotgun (WGS) entry which is preliminary data.</text>
</comment>
<proteinExistence type="predicted"/>